<dbReference type="GO" id="GO:0097711">
    <property type="term" value="P:ciliary basal body-plasma membrane docking"/>
    <property type="evidence" value="ECO:0007669"/>
    <property type="project" value="TreeGrafter"/>
</dbReference>
<keyword evidence="11" id="KW-1185">Reference proteome</keyword>
<accession>A0A8S4RVJ6</accession>
<dbReference type="GO" id="GO:0035869">
    <property type="term" value="C:ciliary transition zone"/>
    <property type="evidence" value="ECO:0007669"/>
    <property type="project" value="TreeGrafter"/>
</dbReference>
<dbReference type="Proteomes" id="UP000838756">
    <property type="component" value="Unassembled WGS sequence"/>
</dbReference>
<feature type="coiled-coil region" evidence="8">
    <location>
        <begin position="1503"/>
        <end position="1580"/>
    </location>
</feature>
<dbReference type="PANTHER" id="PTHR18879">
    <property type="entry name" value="CENTROSOMAL PROTEIN OF 290 KDA"/>
    <property type="match status" value="1"/>
</dbReference>
<sequence>METDWREILKLSQKELKQAEKEKLCDSLSWMEADDIELNFADLKTLFRLAQDIIKYKTEQVNGVLGKLEKTKRKIKTKERSTLTDSPAASSDSVFETITHQEEVIKANKDILEQLYADIAELEKRKVQHDGETNTNQESESSRGTLSELNAVAQLENEVSKRNRHIRKLLGDVKNLEEEKNMFKEKLSIFKDKLKEATLLIENLTEQLFTFNSEQTKLKELLARMEEEKANLVIETEELRNEVKKKNLITEKAEEDLKYKHQHLKDLLKRHKIKIDELSTENSQLKEEITQRPKFVESHKKTKFEDSKVKELQDKLIEASEEMIKSANLIQILREENNRLKVVIEDIPDKSVSDHKNESDDGKERNMINKLKRKVKSLNVALQGTEELVSLREKELTEITAQLKLLHSDEGVNALIEGIKNKKRHLKIKDEGIKSLIQEVNLLNSLVSELQLENAVMRKNLNIPDNEKLNTYGILKKYKDLEIANAELTKHLQENEDKLISLEIDNYNKKSVLQQLKSAVKSTDLRASNETNDEYITSDTLKTIMEENEGLRNGLTEILTYIKDNSKTTSGILSMECPSLEAILNSMEARKLAGWFSPHMKTVMELKAAIGSKDALMSALHDSRKETFKVMKKLTEEEQKTSDLEKVILDIKEKTVTKTETEDKISSIADTIGEFGSWMTNAEYEKLDFADGNQIQKVLTKGNILFENQFVHALQYFQNKFTMLFDKLTSLTITAEDDFNKWLVKEEQYKAEIENLKYQIDEHEDDTSNRSPGLLTTSKLNYMDRKYNFLEESFKQIRTLNENLRNEYLESKKERMSESFEYEKKVQHLIISVLNLSDKLRNSIPIDLFLEQNEVLNQYIIKYRNIIEVNNTKHIRTLDIIKRLDDDKLDIMNRFHKIIQDSTIIKFEQTSNILSSVEQLVLQKQLEQLSLELNKKNEETELLEKKILDLEISQSLLIDKVMRIEDSEEINIIKDQIKSLQEENKILKDQQKDTKNKNDVLHLQLKADENQKINYDTEINMLRHQILDLQSLGDNKAIISRLSGEVLLAQVQASESYEKIESLKLHLCREKQIRAEAEEMLNKRQKVFDIYSKRCIKQFRSMNDIVEVLRNQYTGCLPLISAESYFYRLEEMQLKSQETNEKLSNLEQLQSNLMTKHSIYSQILDLSNTKCFEDEDSCPHKLQNIVMEKTQKLDLENHNNKIALFEQSHKKLLDRCNSLERTLVLVNQGFKISNTKYEKSFGRKENGRIEVQDIQSSEEINSKGSLTYTLPNLKQHDLHLEDGITRCDHFDNKIVNKTFLQFKKLEHRETQTHSYKLTDVKLIQTDKDEKTVELTSQIDQLLSENRQKEKLLKEFNILFHRQSQDLLLVNTEKNELNNKLQSLFQTIDEKDTIINKLEIVVDSSKKEIYDIKLKEQKRANETENAENQALVVNLKKIESDKNAVIMEYKELLRKERQEYLKSIKILQSKLLESQTGVDERQFKATSSNNDVAKDTTNKNTIKINELEDKCFKLQSEIAGYKTDLKNQLSELERWKELAVERLTKMEQLSAQLKERHNHEMESYKAENQHWLSQLNETQREHIELRSRLTEQKAFHVKQLAAKDAHIEHLRSVINNLKTQVLNMQTMLTVNDPSFDLSAIVEVDELSDVVSQQGSDRLELKFESTVDLNEIHEDFVRIPNTSTAIWQEPLIERLRREKQLVGKQNAILRRQIKVLAARERRSRLDAQNLKNQVFRISTTGNKVPSAESAAFQNKIASLQAQLTSARRDAHSSVALWDKWKRAQQTAERWQAKFEEKTQEMKKIEISLNLSKSAVTRLEKEKRALLIRLGDMKHERSLSIEKQDAETSEKAMSRNEDYIDPPPVSTRALLDRVEAQQRRIAALELAEKGNETLVAEYEKCLAEITSLKGQVLKLESTLLEAQIRSPLQSTSDPKPELDYWKNYCDMLKEENMQLTLRVNCLENVPTSASHQRVSDLEQTVLTLRGLVSKLQSDQKSSVGVHRRVDSRPGSGRSSSEKMRTHVESYRIEISNLKKSILEKDALLENSKEMLRIAAEREDDLLRENSLLQRRLEQIDIKRGVMSI</sequence>
<feature type="compositionally biased region" description="Basic and acidic residues" evidence="9">
    <location>
        <begin position="1836"/>
        <end position="1855"/>
    </location>
</feature>
<organism evidence="10 11">
    <name type="scientific">Pararge aegeria aegeria</name>
    <dbReference type="NCBI Taxonomy" id="348720"/>
    <lineage>
        <taxon>Eukaryota</taxon>
        <taxon>Metazoa</taxon>
        <taxon>Ecdysozoa</taxon>
        <taxon>Arthropoda</taxon>
        <taxon>Hexapoda</taxon>
        <taxon>Insecta</taxon>
        <taxon>Pterygota</taxon>
        <taxon>Neoptera</taxon>
        <taxon>Endopterygota</taxon>
        <taxon>Lepidoptera</taxon>
        <taxon>Glossata</taxon>
        <taxon>Ditrysia</taxon>
        <taxon>Papilionoidea</taxon>
        <taxon>Nymphalidae</taxon>
        <taxon>Satyrinae</taxon>
        <taxon>Satyrini</taxon>
        <taxon>Parargina</taxon>
        <taxon>Pararge</taxon>
    </lineage>
</organism>
<feature type="region of interest" description="Disordered" evidence="9">
    <location>
        <begin position="127"/>
        <end position="146"/>
    </location>
</feature>
<feature type="region of interest" description="Disordered" evidence="9">
    <location>
        <begin position="1991"/>
        <end position="2017"/>
    </location>
</feature>
<evidence type="ECO:0000256" key="9">
    <source>
        <dbReference type="SAM" id="MobiDB-lite"/>
    </source>
</evidence>
<feature type="coiled-coil region" evidence="8">
    <location>
        <begin position="919"/>
        <end position="997"/>
    </location>
</feature>
<keyword evidence="5 8" id="KW-0175">Coiled coil</keyword>
<evidence type="ECO:0000256" key="1">
    <source>
        <dbReference type="ARBA" id="ARBA00004120"/>
    </source>
</evidence>
<dbReference type="OrthoDB" id="6351660at2759"/>
<evidence type="ECO:0000256" key="7">
    <source>
        <dbReference type="ARBA" id="ARBA00023273"/>
    </source>
</evidence>
<evidence type="ECO:0000256" key="4">
    <source>
        <dbReference type="ARBA" id="ARBA00022794"/>
    </source>
</evidence>
<evidence type="ECO:0000313" key="11">
    <source>
        <dbReference type="Proteomes" id="UP000838756"/>
    </source>
</evidence>
<dbReference type="PANTHER" id="PTHR18879:SF20">
    <property type="entry name" value="CENTROSOMAL PROTEIN OF 290 KDA"/>
    <property type="match status" value="1"/>
</dbReference>
<dbReference type="GO" id="GO:1905349">
    <property type="term" value="P:ciliary transition zone assembly"/>
    <property type="evidence" value="ECO:0007669"/>
    <property type="project" value="TreeGrafter"/>
</dbReference>
<dbReference type="InterPro" id="IPR026201">
    <property type="entry name" value="Cep290"/>
</dbReference>
<feature type="compositionally biased region" description="Polar residues" evidence="9">
    <location>
        <begin position="133"/>
        <end position="146"/>
    </location>
</feature>
<feature type="coiled-coil region" evidence="8">
    <location>
        <begin position="1434"/>
        <end position="1469"/>
    </location>
</feature>
<keyword evidence="3" id="KW-0963">Cytoplasm</keyword>
<dbReference type="GO" id="GO:1905515">
    <property type="term" value="P:non-motile cilium assembly"/>
    <property type="evidence" value="ECO:0007669"/>
    <property type="project" value="TreeGrafter"/>
</dbReference>
<proteinExistence type="predicted"/>
<feature type="coiled-coil region" evidence="8">
    <location>
        <begin position="478"/>
        <end position="505"/>
    </location>
</feature>
<keyword evidence="4" id="KW-0970">Cilium biogenesis/degradation</keyword>
<reference evidence="10" key="1">
    <citation type="submission" date="2022-03" db="EMBL/GenBank/DDBJ databases">
        <authorList>
            <person name="Lindestad O."/>
        </authorList>
    </citation>
    <scope>NUCLEOTIDE SEQUENCE</scope>
</reference>
<comment type="subcellular location">
    <subcellularLocation>
        <location evidence="1">Cytoplasm</location>
        <location evidence="1">Cytoskeleton</location>
        <location evidence="1">Cilium basal body</location>
    </subcellularLocation>
    <subcellularLocation>
        <location evidence="2">Cytoplasm</location>
        <location evidence="2">Cytoskeleton</location>
        <location evidence="2">Microtubule organizing center</location>
        <location evidence="2">Centrosome</location>
    </subcellularLocation>
</comment>
<dbReference type="GO" id="GO:0034451">
    <property type="term" value="C:centriolar satellite"/>
    <property type="evidence" value="ECO:0007669"/>
    <property type="project" value="TreeGrafter"/>
</dbReference>
<protein>
    <submittedName>
        <fullName evidence="10">Jg18890 protein</fullName>
    </submittedName>
</protein>
<evidence type="ECO:0000256" key="8">
    <source>
        <dbReference type="SAM" id="Coils"/>
    </source>
</evidence>
<feature type="coiled-coil region" evidence="8">
    <location>
        <begin position="1747"/>
        <end position="1833"/>
    </location>
</feature>
<dbReference type="EMBL" id="CAKXAJ010025658">
    <property type="protein sequence ID" value="CAH2242538.1"/>
    <property type="molecule type" value="Genomic_DNA"/>
</dbReference>
<keyword evidence="6" id="KW-0206">Cytoskeleton</keyword>
<evidence type="ECO:0000256" key="3">
    <source>
        <dbReference type="ARBA" id="ARBA00022490"/>
    </source>
</evidence>
<evidence type="ECO:0000256" key="2">
    <source>
        <dbReference type="ARBA" id="ARBA00004300"/>
    </source>
</evidence>
<feature type="coiled-coil region" evidence="8">
    <location>
        <begin position="746"/>
        <end position="814"/>
    </location>
</feature>
<gene>
    <name evidence="10" type="primary">jg18890</name>
    <name evidence="10" type="ORF">PAEG_LOCUS18811</name>
</gene>
<feature type="coiled-coil region" evidence="8">
    <location>
        <begin position="159"/>
        <end position="329"/>
    </location>
</feature>
<feature type="region of interest" description="Disordered" evidence="9">
    <location>
        <begin position="1836"/>
        <end position="1861"/>
    </location>
</feature>
<evidence type="ECO:0000313" key="10">
    <source>
        <dbReference type="EMBL" id="CAH2242538.1"/>
    </source>
</evidence>
<evidence type="ECO:0000256" key="6">
    <source>
        <dbReference type="ARBA" id="ARBA00023212"/>
    </source>
</evidence>
<evidence type="ECO:0000256" key="5">
    <source>
        <dbReference type="ARBA" id="ARBA00023054"/>
    </source>
</evidence>
<comment type="caution">
    <text evidence="10">The sequence shown here is derived from an EMBL/GenBank/DDBJ whole genome shotgun (WGS) entry which is preliminary data.</text>
</comment>
<name>A0A8S4RVJ6_9NEOP</name>
<keyword evidence="7" id="KW-0966">Cell projection</keyword>